<proteinExistence type="predicted"/>
<dbReference type="GO" id="GO:0006040">
    <property type="term" value="P:amino sugar metabolic process"/>
    <property type="evidence" value="ECO:0007669"/>
    <property type="project" value="InterPro"/>
</dbReference>
<dbReference type="GO" id="GO:0016301">
    <property type="term" value="F:kinase activity"/>
    <property type="evidence" value="ECO:0007669"/>
    <property type="project" value="UniProtKB-KW"/>
</dbReference>
<protein>
    <submittedName>
        <fullName evidence="1">Anhydro-N-acetylmuramic acid kinase</fullName>
        <ecNumber evidence="1">2.7.1.170</ecNumber>
    </submittedName>
</protein>
<dbReference type="PANTHER" id="PTHR30605">
    <property type="entry name" value="ANHYDRO-N-ACETYLMURAMIC ACID KINASE"/>
    <property type="match status" value="1"/>
</dbReference>
<dbReference type="GO" id="GO:0016773">
    <property type="term" value="F:phosphotransferase activity, alcohol group as acceptor"/>
    <property type="evidence" value="ECO:0007669"/>
    <property type="project" value="InterPro"/>
</dbReference>
<evidence type="ECO:0000313" key="2">
    <source>
        <dbReference type="Proteomes" id="UP000320643"/>
    </source>
</evidence>
<keyword evidence="1" id="KW-0808">Transferase</keyword>
<organism evidence="1 2">
    <name type="scientific">Flavobacterium zepuense</name>
    <dbReference type="NCBI Taxonomy" id="2593302"/>
    <lineage>
        <taxon>Bacteria</taxon>
        <taxon>Pseudomonadati</taxon>
        <taxon>Bacteroidota</taxon>
        <taxon>Flavobacteriia</taxon>
        <taxon>Flavobacteriales</taxon>
        <taxon>Flavobacteriaceae</taxon>
        <taxon>Flavobacterium</taxon>
    </lineage>
</organism>
<sequence>MITKNYNVVGVMSGTSLDGTDLAHITLTCTDNIWSFKIHEAETIAYTDDWVNILKSAIDYDMAALEQLNKEYTELLAGIIDQFITKHDIKNLDAVCSHGHTILHRPQDGITLQIGNLPEIAQLTQQTVVCDFRVQDVQLGGQGAPLVPIGDRLLFADYTYCLNLGGFSNISFEENGIRAAFDICPVNTVLNFYANKLGLPYDDGGKIANSGKLIPQMAKELDILDFYAAPYPKSLGFEFVKQTVLPLIEKYPESNEDKLHTFTIHVAKQIANSIRQQGQKGSLLVTGGGAYNAFLIDVLQSYLPDTIITVPDDKTIQFKEALIFALLGVLKLSGKVNVLGSVTGAKKDHSSGIVHTL</sequence>
<dbReference type="OrthoDB" id="9763949at2"/>
<dbReference type="AlphaFoldDB" id="A0A552V4G8"/>
<dbReference type="EC" id="2.7.1.170" evidence="1"/>
<gene>
    <name evidence="1" type="ORF">FMM05_08745</name>
</gene>
<name>A0A552V4G8_9FLAO</name>
<dbReference type="InterPro" id="IPR043129">
    <property type="entry name" value="ATPase_NBD"/>
</dbReference>
<dbReference type="GO" id="GO:0009254">
    <property type="term" value="P:peptidoglycan turnover"/>
    <property type="evidence" value="ECO:0007669"/>
    <property type="project" value="InterPro"/>
</dbReference>
<dbReference type="InterPro" id="IPR005338">
    <property type="entry name" value="Anhydro_N_Ac-Mur_kinase"/>
</dbReference>
<dbReference type="RefSeq" id="WP_143372967.1">
    <property type="nucleotide sequence ID" value="NZ_VJVZ01000004.1"/>
</dbReference>
<dbReference type="Pfam" id="PF03702">
    <property type="entry name" value="AnmK"/>
    <property type="match status" value="1"/>
</dbReference>
<dbReference type="GO" id="GO:0005524">
    <property type="term" value="F:ATP binding"/>
    <property type="evidence" value="ECO:0007669"/>
    <property type="project" value="InterPro"/>
</dbReference>
<keyword evidence="2" id="KW-1185">Reference proteome</keyword>
<dbReference type="Gene3D" id="3.30.420.40">
    <property type="match status" value="2"/>
</dbReference>
<accession>A0A552V4G8</accession>
<comment type="caution">
    <text evidence="1">The sequence shown here is derived from an EMBL/GenBank/DDBJ whole genome shotgun (WGS) entry which is preliminary data.</text>
</comment>
<reference evidence="1 2" key="1">
    <citation type="submission" date="2019-07" db="EMBL/GenBank/DDBJ databases">
        <title>Flavobacterium sp. nov., isolated from glacier ice.</title>
        <authorList>
            <person name="Liu Q."/>
            <person name="Xin Y.-H."/>
        </authorList>
    </citation>
    <scope>NUCLEOTIDE SEQUENCE [LARGE SCALE GENOMIC DNA]</scope>
    <source>
        <strain evidence="1 2">ZT4R6</strain>
    </source>
</reference>
<dbReference type="SUPFAM" id="SSF53067">
    <property type="entry name" value="Actin-like ATPase domain"/>
    <property type="match status" value="1"/>
</dbReference>
<evidence type="ECO:0000313" key="1">
    <source>
        <dbReference type="EMBL" id="TRW25380.1"/>
    </source>
</evidence>
<dbReference type="Proteomes" id="UP000320643">
    <property type="component" value="Unassembled WGS sequence"/>
</dbReference>
<dbReference type="EMBL" id="VJVZ01000004">
    <property type="protein sequence ID" value="TRW25380.1"/>
    <property type="molecule type" value="Genomic_DNA"/>
</dbReference>
<dbReference type="PANTHER" id="PTHR30605:SF0">
    <property type="entry name" value="ANHYDRO-N-ACETYLMURAMIC ACID KINASE"/>
    <property type="match status" value="1"/>
</dbReference>
<dbReference type="NCBIfam" id="NF007144">
    <property type="entry name" value="PRK09585.2-3"/>
    <property type="match status" value="1"/>
</dbReference>
<keyword evidence="1" id="KW-0418">Kinase</keyword>